<dbReference type="KEGG" id="sat:SYN_01915"/>
<reference evidence="1 2" key="1">
    <citation type="journal article" date="2007" name="Proc. Natl. Acad. Sci. U.S.A.">
        <title>The genome of Syntrophus aciditrophicus: life at the thermodynamic limit of microbial growth.</title>
        <authorList>
            <person name="McInerney M.J."/>
            <person name="Rohlin L."/>
            <person name="Mouttaki H."/>
            <person name="Kim U."/>
            <person name="Krupp R.S."/>
            <person name="Rios-Hernandez L."/>
            <person name="Sieber J."/>
            <person name="Struchtemeyer C.G."/>
            <person name="Bhattacharyya A."/>
            <person name="Campbell J.W."/>
            <person name="Gunsalus R.P."/>
        </authorList>
    </citation>
    <scope>NUCLEOTIDE SEQUENCE [LARGE SCALE GENOMIC DNA]</scope>
    <source>
        <strain evidence="1 2">SB</strain>
    </source>
</reference>
<sequence>MGGTFMKISPETLAVQSEAAGFRPDMLEKVALLLQLLDAIRSHPFLKDKLVLKGGTALNLFIFAVPRLSVDIDLNYMGAVDRETMLLERPKVEEALQAVFAREGFMVRRVPTEHAGGKWQLRYPSAGGQGGNLEVDVNFMFRVPLWPVQRIDSRQVGIWQATGISVVDVHELAAGKLSALLSRRQARDLFDCSNLFRLGGLDRERLRLAFVVYGAMSRTDWRTIALKDVDVDTADLEQKLIPTLRSAGSEYIRKDQFGKGLVEDCRNLLASLLPFTAPDQEFLDRILDMGEIAPELLTGDEALQNRIRRHPLLELKAVNVRSHKKGS</sequence>
<keyword evidence="2" id="KW-1185">Reference proteome</keyword>
<dbReference type="STRING" id="56780.SYN_01915"/>
<dbReference type="Pfam" id="PF08843">
    <property type="entry name" value="AbiEii"/>
    <property type="match status" value="1"/>
</dbReference>
<dbReference type="EMBL" id="CP000252">
    <property type="protein sequence ID" value="ABC77605.1"/>
    <property type="molecule type" value="Genomic_DNA"/>
</dbReference>
<proteinExistence type="predicted"/>
<protein>
    <submittedName>
        <fullName evidence="1">Hypothetical cytosolic protein</fullName>
    </submittedName>
</protein>
<dbReference type="HOGENOM" id="CLU_058622_0_0_7"/>
<dbReference type="InterPro" id="IPR014942">
    <property type="entry name" value="AbiEii"/>
</dbReference>
<accession>Q2LU48</accession>
<organism evidence="1 2">
    <name type="scientific">Syntrophus aciditrophicus (strain SB)</name>
    <dbReference type="NCBI Taxonomy" id="56780"/>
    <lineage>
        <taxon>Bacteria</taxon>
        <taxon>Pseudomonadati</taxon>
        <taxon>Thermodesulfobacteriota</taxon>
        <taxon>Syntrophia</taxon>
        <taxon>Syntrophales</taxon>
        <taxon>Syntrophaceae</taxon>
        <taxon>Syntrophus</taxon>
    </lineage>
</organism>
<dbReference type="Gene3D" id="3.10.450.620">
    <property type="entry name" value="JHP933, nucleotidyltransferase-like core domain"/>
    <property type="match status" value="1"/>
</dbReference>
<dbReference type="InParanoid" id="Q2LU48"/>
<name>Q2LU48_SYNAS</name>
<evidence type="ECO:0000313" key="1">
    <source>
        <dbReference type="EMBL" id="ABC77605.1"/>
    </source>
</evidence>
<gene>
    <name evidence="1" type="ORF">SYN_01915</name>
</gene>
<dbReference type="Proteomes" id="UP000001933">
    <property type="component" value="Chromosome"/>
</dbReference>
<evidence type="ECO:0000313" key="2">
    <source>
        <dbReference type="Proteomes" id="UP000001933"/>
    </source>
</evidence>
<dbReference type="eggNOG" id="COG2253">
    <property type="taxonomic scope" value="Bacteria"/>
</dbReference>
<dbReference type="AlphaFoldDB" id="Q2LU48"/>